<dbReference type="GO" id="GO:0003677">
    <property type="term" value="F:DNA binding"/>
    <property type="evidence" value="ECO:0007669"/>
    <property type="project" value="InterPro"/>
</dbReference>
<evidence type="ECO:0000256" key="2">
    <source>
        <dbReference type="SAM" id="MobiDB-lite"/>
    </source>
</evidence>
<gene>
    <name evidence="4" type="ORF">ADEAN_000182900</name>
</gene>
<evidence type="ECO:0000259" key="3">
    <source>
        <dbReference type="PROSITE" id="PS50878"/>
    </source>
</evidence>
<dbReference type="VEuPathDB" id="TriTrypDB:ADEAN_000182900"/>
<feature type="compositionally biased region" description="Basic and acidic residues" evidence="2">
    <location>
        <begin position="1"/>
        <end position="18"/>
    </location>
</feature>
<dbReference type="EMBL" id="LR877147">
    <property type="protein sequence ID" value="CAD2214384.1"/>
    <property type="molecule type" value="Genomic_DNA"/>
</dbReference>
<sequence>MDVDNRGRQFRRADHEPEQLTAPVDPMDEEDYETLEEELADRPDILLYHEPVPLNSGGRLDAQTVGTSPACPRNWYIYPTPQEHVNGLAWGFKKPGTRTRHMHIIRELKSMPRDLLDYPTLAEAILELIRRKAVRQKLAWPTILKYMMNASGALADLPFYTNQEKPILLTENLFWKQATAMVTYMDKLHVPNPPPPLKVDQYEQLRRGLYHTKPLHYLFLTLGWTFAGRAGDILTLTKRDVTIGTTAQMMDGVLQYPVTIHVAYGKVSKSKGPYDVDGFLTQTDVTCLKKQLQSKRNPSSNLFSSEEERAVREGVRTALRALDPRMGLPSIRKGAIQYLADVKGLTREELRRITGHTNDSILHRYLPPGRQTTLAASAPTPTTPCPPEQTDTAPPNVTGGTIPQQDQVWTNGRRRGKPPPALERIGQKAPSSKEIGVSEMELWRLIQLKSGVTQAELDARALPTDVKQWPLHLKHTTLVDLRAVRRMTVKTPATHTFLNEALRWLEDPPFPSPLTTYTSRTVKPTMLSHEDIQKAVEMDKFEPCRDPRTGDHIVEFDIGHLPAGYDAVNVFTVPEMKGRRRLITEPLLNAVIDREKLPQVQYPGRLQRRQALRHMKYMIQIDFEAFYDAIGLPEHVRNHFVFRARGATGGYYRLKTLPTGARWSVAVGQAITNTIVDIDTPVTVMTMIDNILIAACDTQEDNFLCAVRSILRRIEEANLLTSPPRDELLAMSDEALLTMSVKDNVFLGEEYTWDGTQRLIRNSIKTISKIELGIAPGKQYSIRSFVSTVSLICFAHHTTRLNPASLYKILSVVRAFYSMVSQGGDWDAPAPPIEEAVMTSLRETGNRLILNEWWEIEAPRRPSYDTHDYDFVIFTDASRGGWGAIVQHQGNGDTWHFQQRWIHKGERGYVPFCEDDWFVDEETPDDLGALPANMRIRNERGLTNSRHSAHAEPRAISVLLTAMMEKGLLQPKMRLAIATDHYAIVAAQRKLNGFGGIGRGYALNKLYELCNSLLVEQAISVTFFYVIGSLNPADTLSRNFGVGDNKDLVWQKDAIQTRLPNLGRLYCPLCEKRDNEPEGQE</sequence>
<dbReference type="InterPro" id="IPR011010">
    <property type="entry name" value="DNA_brk_join_enz"/>
</dbReference>
<evidence type="ECO:0000256" key="1">
    <source>
        <dbReference type="ARBA" id="ARBA00023172"/>
    </source>
</evidence>
<evidence type="ECO:0000313" key="5">
    <source>
        <dbReference type="Proteomes" id="UP000515908"/>
    </source>
</evidence>
<keyword evidence="5" id="KW-1185">Reference proteome</keyword>
<proteinExistence type="predicted"/>
<feature type="region of interest" description="Disordered" evidence="2">
    <location>
        <begin position="371"/>
        <end position="433"/>
    </location>
</feature>
<protein>
    <recommendedName>
        <fullName evidence="3">Reverse transcriptase domain-containing protein</fullName>
    </recommendedName>
</protein>
<dbReference type="PROSITE" id="PS50878">
    <property type="entry name" value="RT_POL"/>
    <property type="match status" value="1"/>
</dbReference>
<reference evidence="4 5" key="1">
    <citation type="submission" date="2020-08" db="EMBL/GenBank/DDBJ databases">
        <authorList>
            <person name="Newling K."/>
            <person name="Davey J."/>
            <person name="Forrester S."/>
        </authorList>
    </citation>
    <scope>NUCLEOTIDE SEQUENCE [LARGE SCALE GENOMIC DNA]</scope>
    <source>
        <strain evidence="5">Crithidia deanei Carvalho (ATCC PRA-265)</strain>
    </source>
</reference>
<dbReference type="GO" id="GO:0006310">
    <property type="term" value="P:DNA recombination"/>
    <property type="evidence" value="ECO:0007669"/>
    <property type="project" value="UniProtKB-KW"/>
</dbReference>
<feature type="domain" description="Reverse transcriptase" evidence="3">
    <location>
        <begin position="554"/>
        <end position="758"/>
    </location>
</feature>
<dbReference type="GO" id="GO:0015074">
    <property type="term" value="P:DNA integration"/>
    <property type="evidence" value="ECO:0007669"/>
    <property type="project" value="InterPro"/>
</dbReference>
<dbReference type="SUPFAM" id="SSF56672">
    <property type="entry name" value="DNA/RNA polymerases"/>
    <property type="match status" value="1"/>
</dbReference>
<feature type="region of interest" description="Disordered" evidence="2">
    <location>
        <begin position="1"/>
        <end position="28"/>
    </location>
</feature>
<dbReference type="InterPro" id="IPR013762">
    <property type="entry name" value="Integrase-like_cat_sf"/>
</dbReference>
<dbReference type="Gene3D" id="1.10.443.10">
    <property type="entry name" value="Intergrase catalytic core"/>
    <property type="match status" value="1"/>
</dbReference>
<keyword evidence="1" id="KW-0233">DNA recombination</keyword>
<dbReference type="AlphaFoldDB" id="A0A7G2C5E9"/>
<dbReference type="InterPro" id="IPR043502">
    <property type="entry name" value="DNA/RNA_pol_sf"/>
</dbReference>
<dbReference type="InterPro" id="IPR000477">
    <property type="entry name" value="RT_dom"/>
</dbReference>
<feature type="compositionally biased region" description="Polar residues" evidence="2">
    <location>
        <begin position="393"/>
        <end position="410"/>
    </location>
</feature>
<dbReference type="Proteomes" id="UP000515908">
    <property type="component" value="Chromosome 03"/>
</dbReference>
<dbReference type="SUPFAM" id="SSF56349">
    <property type="entry name" value="DNA breaking-rejoining enzymes"/>
    <property type="match status" value="1"/>
</dbReference>
<evidence type="ECO:0000313" key="4">
    <source>
        <dbReference type="EMBL" id="CAD2214384.1"/>
    </source>
</evidence>
<accession>A0A7G2C5E9</accession>
<organism evidence="4 5">
    <name type="scientific">Angomonas deanei</name>
    <dbReference type="NCBI Taxonomy" id="59799"/>
    <lineage>
        <taxon>Eukaryota</taxon>
        <taxon>Discoba</taxon>
        <taxon>Euglenozoa</taxon>
        <taxon>Kinetoplastea</taxon>
        <taxon>Metakinetoplastina</taxon>
        <taxon>Trypanosomatida</taxon>
        <taxon>Trypanosomatidae</taxon>
        <taxon>Strigomonadinae</taxon>
        <taxon>Angomonas</taxon>
    </lineage>
</organism>
<name>A0A7G2C5E9_9TRYP</name>